<comment type="caution">
    <text evidence="17">The sequence shown here is derived from an EMBL/GenBank/DDBJ whole genome shotgun (WGS) entry which is preliminary data.</text>
</comment>
<evidence type="ECO:0000256" key="2">
    <source>
        <dbReference type="ARBA" id="ARBA00004651"/>
    </source>
</evidence>
<comment type="subcellular location">
    <subcellularLocation>
        <location evidence="2">Cell membrane</location>
        <topology evidence="2">Multi-pass membrane protein</topology>
    </subcellularLocation>
</comment>
<evidence type="ECO:0000256" key="3">
    <source>
        <dbReference type="ARBA" id="ARBA00012438"/>
    </source>
</evidence>
<feature type="region of interest" description="Disordered" evidence="14">
    <location>
        <begin position="1"/>
        <end position="33"/>
    </location>
</feature>
<dbReference type="InterPro" id="IPR029151">
    <property type="entry name" value="Sensor-like_sf"/>
</dbReference>
<dbReference type="InterPro" id="IPR039506">
    <property type="entry name" value="SPOB_a"/>
</dbReference>
<dbReference type="InterPro" id="IPR035965">
    <property type="entry name" value="PAS-like_dom_sf"/>
</dbReference>
<feature type="compositionally biased region" description="Basic residues" evidence="14">
    <location>
        <begin position="1"/>
        <end position="12"/>
    </location>
</feature>
<dbReference type="Pfam" id="PF17203">
    <property type="entry name" value="sCache_3_2"/>
    <property type="match status" value="1"/>
</dbReference>
<dbReference type="GO" id="GO:0005886">
    <property type="term" value="C:plasma membrane"/>
    <property type="evidence" value="ECO:0007669"/>
    <property type="project" value="UniProtKB-SubCell"/>
</dbReference>
<evidence type="ECO:0000259" key="16">
    <source>
        <dbReference type="PROSITE" id="PS50109"/>
    </source>
</evidence>
<name>A0A4U6QBE5_9ACTN</name>
<evidence type="ECO:0000313" key="18">
    <source>
        <dbReference type="Proteomes" id="UP000306985"/>
    </source>
</evidence>
<dbReference type="OrthoDB" id="9792686at2"/>
<evidence type="ECO:0000256" key="4">
    <source>
        <dbReference type="ARBA" id="ARBA00022475"/>
    </source>
</evidence>
<evidence type="ECO:0000256" key="7">
    <source>
        <dbReference type="ARBA" id="ARBA00022692"/>
    </source>
</evidence>
<keyword evidence="13 15" id="KW-0472">Membrane</keyword>
<dbReference type="InterPro" id="IPR036890">
    <property type="entry name" value="HATPase_C_sf"/>
</dbReference>
<dbReference type="PROSITE" id="PS50109">
    <property type="entry name" value="HIS_KIN"/>
    <property type="match status" value="1"/>
</dbReference>
<keyword evidence="10" id="KW-0067">ATP-binding</keyword>
<dbReference type="SUPFAM" id="SSF103190">
    <property type="entry name" value="Sensory domain-like"/>
    <property type="match status" value="1"/>
</dbReference>
<dbReference type="EC" id="2.7.13.3" evidence="3"/>
<keyword evidence="18" id="KW-1185">Reference proteome</keyword>
<feature type="domain" description="Histidine kinase" evidence="16">
    <location>
        <begin position="389"/>
        <end position="586"/>
    </location>
</feature>
<dbReference type="PRINTS" id="PR00344">
    <property type="entry name" value="BCTRLSENSOR"/>
</dbReference>
<feature type="region of interest" description="Disordered" evidence="14">
    <location>
        <begin position="577"/>
        <end position="614"/>
    </location>
</feature>
<dbReference type="Pfam" id="PF14689">
    <property type="entry name" value="SPOB_a"/>
    <property type="match status" value="1"/>
</dbReference>
<dbReference type="GO" id="GO:0000155">
    <property type="term" value="F:phosphorelay sensor kinase activity"/>
    <property type="evidence" value="ECO:0007669"/>
    <property type="project" value="InterPro"/>
</dbReference>
<dbReference type="Pfam" id="PF02518">
    <property type="entry name" value="HATPase_c"/>
    <property type="match status" value="1"/>
</dbReference>
<evidence type="ECO:0000256" key="1">
    <source>
        <dbReference type="ARBA" id="ARBA00000085"/>
    </source>
</evidence>
<evidence type="ECO:0000313" key="17">
    <source>
        <dbReference type="EMBL" id="TKV57290.1"/>
    </source>
</evidence>
<dbReference type="InterPro" id="IPR003594">
    <property type="entry name" value="HATPase_dom"/>
</dbReference>
<evidence type="ECO:0000256" key="9">
    <source>
        <dbReference type="ARBA" id="ARBA00022777"/>
    </source>
</evidence>
<reference evidence="17 18" key="1">
    <citation type="submission" date="2019-05" db="EMBL/GenBank/DDBJ databases">
        <title>Nakamurella sp. N5BH11, whole genome shotgun sequence.</title>
        <authorList>
            <person name="Tuo L."/>
        </authorList>
    </citation>
    <scope>NUCLEOTIDE SEQUENCE [LARGE SCALE GENOMIC DNA]</scope>
    <source>
        <strain evidence="17 18">N5BH11</strain>
    </source>
</reference>
<keyword evidence="6" id="KW-0808">Transferase</keyword>
<keyword evidence="8" id="KW-0547">Nucleotide-binding</keyword>
<dbReference type="PANTHER" id="PTHR45436">
    <property type="entry name" value="SENSOR HISTIDINE KINASE YKOH"/>
    <property type="match status" value="1"/>
</dbReference>
<accession>A0A4U6QBE5</accession>
<keyword evidence="5" id="KW-0597">Phosphoprotein</keyword>
<dbReference type="SMART" id="SM00387">
    <property type="entry name" value="HATPase_c"/>
    <property type="match status" value="1"/>
</dbReference>
<protein>
    <recommendedName>
        <fullName evidence="3">histidine kinase</fullName>
        <ecNumber evidence="3">2.7.13.3</ecNumber>
    </recommendedName>
</protein>
<dbReference type="Gene3D" id="1.10.287.130">
    <property type="match status" value="1"/>
</dbReference>
<evidence type="ECO:0000256" key="15">
    <source>
        <dbReference type="SAM" id="Phobius"/>
    </source>
</evidence>
<dbReference type="InterPro" id="IPR000014">
    <property type="entry name" value="PAS"/>
</dbReference>
<gene>
    <name evidence="17" type="ORF">FDO65_17305</name>
</gene>
<dbReference type="InterPro" id="IPR004358">
    <property type="entry name" value="Sig_transdc_His_kin-like_C"/>
</dbReference>
<dbReference type="InterPro" id="IPR016120">
    <property type="entry name" value="Sig_transdc_His_kin_SpoOB"/>
</dbReference>
<dbReference type="InterPro" id="IPR050428">
    <property type="entry name" value="TCS_sensor_his_kinase"/>
</dbReference>
<dbReference type="Proteomes" id="UP000306985">
    <property type="component" value="Unassembled WGS sequence"/>
</dbReference>
<evidence type="ECO:0000256" key="8">
    <source>
        <dbReference type="ARBA" id="ARBA00022741"/>
    </source>
</evidence>
<dbReference type="SUPFAM" id="SSF55785">
    <property type="entry name" value="PYP-like sensor domain (PAS domain)"/>
    <property type="match status" value="1"/>
</dbReference>
<dbReference type="SMART" id="SM00091">
    <property type="entry name" value="PAS"/>
    <property type="match status" value="1"/>
</dbReference>
<dbReference type="EMBL" id="SZZH01000005">
    <property type="protein sequence ID" value="TKV57290.1"/>
    <property type="molecule type" value="Genomic_DNA"/>
</dbReference>
<evidence type="ECO:0000256" key="5">
    <source>
        <dbReference type="ARBA" id="ARBA00022553"/>
    </source>
</evidence>
<keyword evidence="7 15" id="KW-0812">Transmembrane</keyword>
<dbReference type="SUPFAM" id="SSF55890">
    <property type="entry name" value="Sporulation response regulatory protein Spo0B"/>
    <property type="match status" value="1"/>
</dbReference>
<dbReference type="InterPro" id="IPR033463">
    <property type="entry name" value="sCache_3"/>
</dbReference>
<organism evidence="17 18">
    <name type="scientific">Nakamurella flava</name>
    <dbReference type="NCBI Taxonomy" id="2576308"/>
    <lineage>
        <taxon>Bacteria</taxon>
        <taxon>Bacillati</taxon>
        <taxon>Actinomycetota</taxon>
        <taxon>Actinomycetes</taxon>
        <taxon>Nakamurellales</taxon>
        <taxon>Nakamurellaceae</taxon>
        <taxon>Nakamurella</taxon>
    </lineage>
</organism>
<evidence type="ECO:0000256" key="13">
    <source>
        <dbReference type="ARBA" id="ARBA00023136"/>
    </source>
</evidence>
<dbReference type="SUPFAM" id="SSF55874">
    <property type="entry name" value="ATPase domain of HSP90 chaperone/DNA topoisomerase II/histidine kinase"/>
    <property type="match status" value="1"/>
</dbReference>
<dbReference type="PANTHER" id="PTHR45436:SF5">
    <property type="entry name" value="SENSOR HISTIDINE KINASE TRCS"/>
    <property type="match status" value="1"/>
</dbReference>
<keyword evidence="11 15" id="KW-1133">Transmembrane helix</keyword>
<dbReference type="CDD" id="cd00130">
    <property type="entry name" value="PAS"/>
    <property type="match status" value="1"/>
</dbReference>
<dbReference type="Gene3D" id="3.30.450.20">
    <property type="entry name" value="PAS domain"/>
    <property type="match status" value="2"/>
</dbReference>
<comment type="catalytic activity">
    <reaction evidence="1">
        <text>ATP + protein L-histidine = ADP + protein N-phospho-L-histidine.</text>
        <dbReference type="EC" id="2.7.13.3"/>
    </reaction>
</comment>
<evidence type="ECO:0000256" key="12">
    <source>
        <dbReference type="ARBA" id="ARBA00023012"/>
    </source>
</evidence>
<dbReference type="AlphaFoldDB" id="A0A4U6QBE5"/>
<keyword evidence="4" id="KW-1003">Cell membrane</keyword>
<proteinExistence type="predicted"/>
<dbReference type="Gene3D" id="3.30.565.10">
    <property type="entry name" value="Histidine kinase-like ATPase, C-terminal domain"/>
    <property type="match status" value="1"/>
</dbReference>
<dbReference type="InterPro" id="IPR005467">
    <property type="entry name" value="His_kinase_dom"/>
</dbReference>
<keyword evidence="12" id="KW-0902">Two-component regulatory system</keyword>
<sequence>MLPGRAGRRRWTHPSTISGRRRRRVPATGRRADRAAREAAMATRLSWRRALPRTLAGTFLVLQLVVIALVLAVAGLVSVRQAVAQFADSSGSRVLGAAENLAANPLVRAGFSVPDPAGQLAPVAESVRIQSGASLVLLADPGRQVVAGTDPSLVGTELTLPDSRVWSGRSWDGDVTLDGPQLLAAAAPIYAEDGSVIGLALVAEEYPGTWSLLVAGVPELLGLIALAAAAGVAGSLLLARRIKRQTHGLEPAEIAGLADQREAVLYGIREGVLGVDPDGTVTVANDGARELLDLPADVVGRRVDDLELPADLHDVVTGARAGNDLVVVHGDRVLVVNRRAARGARSRTTGGEQESSRWGSVLTLRDRSELIAVQRQLGATRNATDSLRAQTHEFDNQLHVISGLLQLGEYDEAREYVAGLARRRAEADEQIAALVEDPAVAALLGAKSSLAAERLIRLDLLPASRCPRLPHELSTDVATVLGNLVDNAFDAVADVAEAVVQVEITADDHVVRVVVADSGPGLAQGAADRIFDRGFSTKSAAVVGGRGVGLSLVRRVCQDRGGSVGVAAGAPPTPGASFTAVVPRRRPAAGAPAGSPPSAAAPAGPWGEVAHGSE</sequence>
<evidence type="ECO:0000256" key="11">
    <source>
        <dbReference type="ARBA" id="ARBA00022989"/>
    </source>
</evidence>
<evidence type="ECO:0000256" key="14">
    <source>
        <dbReference type="SAM" id="MobiDB-lite"/>
    </source>
</evidence>
<evidence type="ECO:0000256" key="10">
    <source>
        <dbReference type="ARBA" id="ARBA00022840"/>
    </source>
</evidence>
<feature type="compositionally biased region" description="Low complexity" evidence="14">
    <location>
        <begin position="577"/>
        <end position="605"/>
    </location>
</feature>
<dbReference type="GO" id="GO:0005524">
    <property type="term" value="F:ATP binding"/>
    <property type="evidence" value="ECO:0007669"/>
    <property type="project" value="UniProtKB-KW"/>
</dbReference>
<feature type="transmembrane region" description="Helical" evidence="15">
    <location>
        <begin position="54"/>
        <end position="77"/>
    </location>
</feature>
<keyword evidence="9" id="KW-0418">Kinase</keyword>
<evidence type="ECO:0000256" key="6">
    <source>
        <dbReference type="ARBA" id="ARBA00022679"/>
    </source>
</evidence>